<dbReference type="EMBL" id="ACJE01000019">
    <property type="protein sequence ID" value="EHA19473.1"/>
    <property type="molecule type" value="Genomic_DNA"/>
</dbReference>
<dbReference type="HOGENOM" id="CLU_1677444_0_0_1"/>
<reference evidence="1 2" key="1">
    <citation type="journal article" date="2011" name="Genome Res.">
        <title>Comparative genomics of citric-acid-producing Aspergillus niger ATCC 1015 versus enzyme-producing CBS 513.88.</title>
        <authorList>
            <person name="Andersen M.R."/>
            <person name="Salazar M.P."/>
            <person name="Schaap P.J."/>
            <person name="van de Vondervoort P.J."/>
            <person name="Culley D."/>
            <person name="Thykaer J."/>
            <person name="Frisvad J.C."/>
            <person name="Nielsen K.F."/>
            <person name="Albang R."/>
            <person name="Albermann K."/>
            <person name="Berka R.M."/>
            <person name="Braus G.H."/>
            <person name="Braus-Stromeyer S.A."/>
            <person name="Corrochano L.M."/>
            <person name="Dai Z."/>
            <person name="van Dijck P.W."/>
            <person name="Hofmann G."/>
            <person name="Lasure L.L."/>
            <person name="Magnuson J.K."/>
            <person name="Menke H."/>
            <person name="Meijer M."/>
            <person name="Meijer S.L."/>
            <person name="Nielsen J.B."/>
            <person name="Nielsen M.L."/>
            <person name="van Ooyen A.J."/>
            <person name="Pel H.J."/>
            <person name="Poulsen L."/>
            <person name="Samson R.A."/>
            <person name="Stam H."/>
            <person name="Tsang A."/>
            <person name="van den Brink J.M."/>
            <person name="Atkins A."/>
            <person name="Aerts A."/>
            <person name="Shapiro H."/>
            <person name="Pangilinan J."/>
            <person name="Salamov A."/>
            <person name="Lou Y."/>
            <person name="Lindquist E."/>
            <person name="Lucas S."/>
            <person name="Grimwood J."/>
            <person name="Grigoriev I.V."/>
            <person name="Kubicek C.P."/>
            <person name="Martinez D."/>
            <person name="van Peij N.N."/>
            <person name="Roubos J.A."/>
            <person name="Nielsen J."/>
            <person name="Baker S.E."/>
        </authorList>
    </citation>
    <scope>NUCLEOTIDE SEQUENCE [LARGE SCALE GENOMIC DNA]</scope>
    <source>
        <strain evidence="2">ATCC 1015 / CBS 113.46 / FGSC A1144 / LSHB Ac4 / NCTC 3858a / NRRL 328 / USDA 3528.7</strain>
    </source>
</reference>
<evidence type="ECO:0000313" key="1">
    <source>
        <dbReference type="EMBL" id="EHA19473.1"/>
    </source>
</evidence>
<comment type="caution">
    <text evidence="1">The sequence shown here is derived from an EMBL/GenBank/DDBJ whole genome shotgun (WGS) entry which is preliminary data.</text>
</comment>
<dbReference type="AlphaFoldDB" id="G3YCE4"/>
<name>G3YCE4_ASPNA</name>
<accession>G3YCE4</accession>
<protein>
    <submittedName>
        <fullName evidence="1">Uncharacterized protein</fullName>
    </submittedName>
</protein>
<sequence>MLDEVASVTAACGKAGGAFGVILALLEVLDHGRILRGGMSISGSRRRSAADELNGLVVILSEFLTSFRTAPMTLENPQAVTLDDEPDALVVDGRWRVEALTGSDGPDILLNTYGGSLIIDVPSIDPKLHCDEVSLRMYPTLGSDTGHPISPSIDNAV</sequence>
<gene>
    <name evidence="1" type="ORF">ASPNIDRAFT_38893</name>
</gene>
<proteinExistence type="predicted"/>
<organism evidence="1 2">
    <name type="scientific">Aspergillus niger (strain ATCC 1015 / CBS 113.46 / FGSC A1144 / LSHB Ac4 / NCTC 3858a / NRRL 328 / USDA 3528.7)</name>
    <dbReference type="NCBI Taxonomy" id="380704"/>
    <lineage>
        <taxon>Eukaryota</taxon>
        <taxon>Fungi</taxon>
        <taxon>Dikarya</taxon>
        <taxon>Ascomycota</taxon>
        <taxon>Pezizomycotina</taxon>
        <taxon>Eurotiomycetes</taxon>
        <taxon>Eurotiomycetidae</taxon>
        <taxon>Eurotiales</taxon>
        <taxon>Aspergillaceae</taxon>
        <taxon>Aspergillus</taxon>
        <taxon>Aspergillus subgen. Circumdati</taxon>
    </lineage>
</organism>
<dbReference type="Proteomes" id="UP000009038">
    <property type="component" value="Unassembled WGS sequence"/>
</dbReference>
<evidence type="ECO:0000313" key="2">
    <source>
        <dbReference type="Proteomes" id="UP000009038"/>
    </source>
</evidence>